<dbReference type="STRING" id="3818.A0A445ERX0"/>
<evidence type="ECO:0000313" key="2">
    <source>
        <dbReference type="Proteomes" id="UP000289738"/>
    </source>
</evidence>
<reference evidence="1 2" key="1">
    <citation type="submission" date="2019-01" db="EMBL/GenBank/DDBJ databases">
        <title>Sequencing of cultivated peanut Arachis hypogaea provides insights into genome evolution and oil improvement.</title>
        <authorList>
            <person name="Chen X."/>
        </authorList>
    </citation>
    <scope>NUCLEOTIDE SEQUENCE [LARGE SCALE GENOMIC DNA]</scope>
    <source>
        <strain evidence="2">cv. Fuhuasheng</strain>
        <tissue evidence="1">Leaves</tissue>
    </source>
</reference>
<name>A0A445ERX0_ARAHY</name>
<accession>A0A445ERX0</accession>
<dbReference type="EMBL" id="SDMP01000001">
    <property type="protein sequence ID" value="RYR78228.1"/>
    <property type="molecule type" value="Genomic_DNA"/>
</dbReference>
<proteinExistence type="predicted"/>
<gene>
    <name evidence="1" type="ORF">Ahy_A01g002961</name>
</gene>
<protein>
    <submittedName>
        <fullName evidence="1">Uncharacterized protein</fullName>
    </submittedName>
</protein>
<dbReference type="AlphaFoldDB" id="A0A445ERX0"/>
<keyword evidence="2" id="KW-1185">Reference proteome</keyword>
<evidence type="ECO:0000313" key="1">
    <source>
        <dbReference type="EMBL" id="RYR78228.1"/>
    </source>
</evidence>
<organism evidence="1 2">
    <name type="scientific">Arachis hypogaea</name>
    <name type="common">Peanut</name>
    <dbReference type="NCBI Taxonomy" id="3818"/>
    <lineage>
        <taxon>Eukaryota</taxon>
        <taxon>Viridiplantae</taxon>
        <taxon>Streptophyta</taxon>
        <taxon>Embryophyta</taxon>
        <taxon>Tracheophyta</taxon>
        <taxon>Spermatophyta</taxon>
        <taxon>Magnoliopsida</taxon>
        <taxon>eudicotyledons</taxon>
        <taxon>Gunneridae</taxon>
        <taxon>Pentapetalae</taxon>
        <taxon>rosids</taxon>
        <taxon>fabids</taxon>
        <taxon>Fabales</taxon>
        <taxon>Fabaceae</taxon>
        <taxon>Papilionoideae</taxon>
        <taxon>50 kb inversion clade</taxon>
        <taxon>dalbergioids sensu lato</taxon>
        <taxon>Dalbergieae</taxon>
        <taxon>Pterocarpus clade</taxon>
        <taxon>Arachis</taxon>
    </lineage>
</organism>
<sequence length="171" mass="19168">MVGDWGRMLGRLEVLVSILSIEFIRTSIHDALETDVGILSKAKARASLSMNGKDNEVYYFLEGGMYDFDQDKKFTLEVKLKEEETTYLKDRLLPTVIGLLSKATQGFPPNVCVMCGANKAKLPSVMRIYQDTLTTDVKGAIKTAVAELLLILITDFVCVWISVCKREFAYN</sequence>
<dbReference type="Proteomes" id="UP000289738">
    <property type="component" value="Chromosome A01"/>
</dbReference>
<comment type="caution">
    <text evidence="1">The sequence shown here is derived from an EMBL/GenBank/DDBJ whole genome shotgun (WGS) entry which is preliminary data.</text>
</comment>